<feature type="compositionally biased region" description="Low complexity" evidence="1">
    <location>
        <begin position="328"/>
        <end position="352"/>
    </location>
</feature>
<dbReference type="OrthoDB" id="147179at2"/>
<feature type="transmembrane region" description="Helical" evidence="2">
    <location>
        <begin position="59"/>
        <end position="78"/>
    </location>
</feature>
<feature type="transmembrane region" description="Helical" evidence="2">
    <location>
        <begin position="248"/>
        <end position="270"/>
    </location>
</feature>
<gene>
    <name evidence="3" type="ORF">ER308_11670</name>
</gene>
<keyword evidence="3" id="KW-0176">Collagen</keyword>
<protein>
    <submittedName>
        <fullName evidence="3">Collagen-like protein</fullName>
    </submittedName>
</protein>
<evidence type="ECO:0000256" key="2">
    <source>
        <dbReference type="SAM" id="Phobius"/>
    </source>
</evidence>
<keyword evidence="2" id="KW-1133">Transmembrane helix</keyword>
<evidence type="ECO:0000313" key="4">
    <source>
        <dbReference type="Proteomes" id="UP000291469"/>
    </source>
</evidence>
<sequence length="425" mass="44708">MSDETTGKVPFREAMGLLRKTTPFLFANVVVYGGFFLATVLWMALWGALAVFFAERVELLAIICFIIAVAVPGGLLVLGKRYVLYLVQGAHIAVATKLLLEGELPQGKGQVEYGREVVKDNFRDVSILFAVDRIVDRVVRAFVRSFVRIVDILPLGGAVSQIARIVGQVVRRAASYIDNAILSYAIALNEDNVWRSARHGLILYAQVYKPVLATAAKVWVLGRVFFVVALVAVGVPLFFGAAVFFDAFVVQLIALVATFLLAHLLVRAFFEPFAMIYTLATYHRAIEGVEINATWDRRLQDTSKAFRDLVGRAREHDDTTDPVDADASEGTGAEGSAGDTGRASRGGAASRQAGVGGGLGGLLGQAASAAGDALGQRNGGNGPAPAGPTGEAAPTGDTGEAAPAGDTGSAGDAPVADEDARGGTS</sequence>
<feature type="transmembrane region" description="Helical" evidence="2">
    <location>
        <begin position="25"/>
        <end position="53"/>
    </location>
</feature>
<accession>A0A411YFW2</accession>
<dbReference type="RefSeq" id="WP_131155152.1">
    <property type="nucleotide sequence ID" value="NZ_CP036402.1"/>
</dbReference>
<proteinExistence type="predicted"/>
<evidence type="ECO:0000313" key="3">
    <source>
        <dbReference type="EMBL" id="QBI20155.1"/>
    </source>
</evidence>
<dbReference type="AlphaFoldDB" id="A0A411YFW2"/>
<feature type="region of interest" description="Disordered" evidence="1">
    <location>
        <begin position="372"/>
        <end position="425"/>
    </location>
</feature>
<evidence type="ECO:0000256" key="1">
    <source>
        <dbReference type="SAM" id="MobiDB-lite"/>
    </source>
</evidence>
<keyword evidence="2" id="KW-0812">Transmembrane</keyword>
<dbReference type="Proteomes" id="UP000291469">
    <property type="component" value="Chromosome"/>
</dbReference>
<name>A0A411YFW2_9ACTN</name>
<feature type="region of interest" description="Disordered" evidence="1">
    <location>
        <begin position="311"/>
        <end position="352"/>
    </location>
</feature>
<dbReference type="EMBL" id="CP036402">
    <property type="protein sequence ID" value="QBI20155.1"/>
    <property type="molecule type" value="Genomic_DNA"/>
</dbReference>
<organism evidence="3 4">
    <name type="scientific">Egibacter rhizosphaerae</name>
    <dbReference type="NCBI Taxonomy" id="1670831"/>
    <lineage>
        <taxon>Bacteria</taxon>
        <taxon>Bacillati</taxon>
        <taxon>Actinomycetota</taxon>
        <taxon>Nitriliruptoria</taxon>
        <taxon>Egibacterales</taxon>
        <taxon>Egibacteraceae</taxon>
        <taxon>Egibacter</taxon>
    </lineage>
</organism>
<keyword evidence="2" id="KW-0472">Membrane</keyword>
<feature type="transmembrane region" description="Helical" evidence="2">
    <location>
        <begin position="218"/>
        <end position="242"/>
    </location>
</feature>
<keyword evidence="4" id="KW-1185">Reference proteome</keyword>
<feature type="compositionally biased region" description="Low complexity" evidence="1">
    <location>
        <begin position="383"/>
        <end position="407"/>
    </location>
</feature>
<dbReference type="KEGG" id="erz:ER308_11670"/>
<reference evidence="3 4" key="1">
    <citation type="submission" date="2019-01" db="EMBL/GenBank/DDBJ databases">
        <title>Egibacter rhizosphaerae EGI 80759T.</title>
        <authorList>
            <person name="Chen D.-D."/>
            <person name="Tian Y."/>
            <person name="Jiao J.-Y."/>
            <person name="Zhang X.-T."/>
            <person name="Zhang Y.-G."/>
            <person name="Zhang Y."/>
            <person name="Xiao M."/>
            <person name="Shu W.-S."/>
            <person name="Li W.-J."/>
        </authorList>
    </citation>
    <scope>NUCLEOTIDE SEQUENCE [LARGE SCALE GENOMIC DNA]</scope>
    <source>
        <strain evidence="3 4">EGI 80759</strain>
    </source>
</reference>